<accession>A0A061IUT6</accession>
<organism evidence="1 2">
    <name type="scientific">Trypanosoma rangeli SC58</name>
    <dbReference type="NCBI Taxonomy" id="429131"/>
    <lineage>
        <taxon>Eukaryota</taxon>
        <taxon>Discoba</taxon>
        <taxon>Euglenozoa</taxon>
        <taxon>Kinetoplastea</taxon>
        <taxon>Metakinetoplastina</taxon>
        <taxon>Trypanosomatida</taxon>
        <taxon>Trypanosomatidae</taxon>
        <taxon>Trypanosoma</taxon>
        <taxon>Herpetosoma</taxon>
    </lineage>
</organism>
<dbReference type="OrthoDB" id="252060at2759"/>
<dbReference type="AlphaFoldDB" id="A0A061IUT6"/>
<dbReference type="Proteomes" id="UP000031737">
    <property type="component" value="Unassembled WGS sequence"/>
</dbReference>
<sequence>MYGKRVRPDDYSLYVPQRPLTAAEYKVRNRTEPYIIWQSTESSPLYSSFVYNGYDAHTHLRWMRGKNEFDRQLNSARHHLCVLRRIEQMNQARECYRRHVRTGFLRSPPMDFGSLATTLASTGSATTPLSPRSQS</sequence>
<name>A0A061IUT6_TRYRA</name>
<reference evidence="1 2" key="1">
    <citation type="submission" date="2013-07" db="EMBL/GenBank/DDBJ databases">
        <authorList>
            <person name="Stoco P.H."/>
            <person name="Wagner G."/>
            <person name="Gerber A."/>
            <person name="Zaha A."/>
            <person name="Thompson C."/>
            <person name="Bartholomeu D.C."/>
            <person name="Luckemeyer D.D."/>
            <person name="Bahia D."/>
            <person name="Loreto E."/>
            <person name="Prestes E.B."/>
            <person name="Lima F.M."/>
            <person name="Rodrigues-Luiz G."/>
            <person name="Vallejo G.A."/>
            <person name="Filho J.F."/>
            <person name="Monteiro K.M."/>
            <person name="Tyler K.M."/>
            <person name="de Almeida L.G."/>
            <person name="Ortiz M.F."/>
            <person name="Siervo M.A."/>
            <person name="de Moraes M.H."/>
            <person name="Cunha O.L."/>
            <person name="Mendonca-Neto R."/>
            <person name="Silva R."/>
            <person name="Teixeira S.M."/>
            <person name="Murta S.M."/>
            <person name="Sincero T.C."/>
            <person name="Mendes T.A."/>
            <person name="Urmenyi T.P."/>
            <person name="Silva V.G."/>
            <person name="da Rocha W.D."/>
            <person name="Andersson B."/>
            <person name="Romanha A.J."/>
            <person name="Steindel M."/>
            <person name="de Vasconcelos A.T."/>
            <person name="Grisard E.C."/>
        </authorList>
    </citation>
    <scope>NUCLEOTIDE SEQUENCE [LARGE SCALE GENOMIC DNA]</scope>
    <source>
        <strain evidence="1 2">SC58</strain>
    </source>
</reference>
<evidence type="ECO:0000313" key="1">
    <source>
        <dbReference type="EMBL" id="ESL05606.1"/>
    </source>
</evidence>
<dbReference type="VEuPathDB" id="TriTrypDB:TRSC58_06738"/>
<protein>
    <submittedName>
        <fullName evidence="1">Uncharacterized protein</fullName>
    </submittedName>
</protein>
<dbReference type="EMBL" id="AUPL01006738">
    <property type="protein sequence ID" value="ESL05606.1"/>
    <property type="molecule type" value="Genomic_DNA"/>
</dbReference>
<proteinExistence type="predicted"/>
<comment type="caution">
    <text evidence="1">The sequence shown here is derived from an EMBL/GenBank/DDBJ whole genome shotgun (WGS) entry which is preliminary data.</text>
</comment>
<keyword evidence="2" id="KW-1185">Reference proteome</keyword>
<gene>
    <name evidence="1" type="ORF">TRSC58_06738</name>
</gene>
<evidence type="ECO:0000313" key="2">
    <source>
        <dbReference type="Proteomes" id="UP000031737"/>
    </source>
</evidence>